<sequence>MIKFVFRYIVLIYFSTLFLGFNVFATELELDVGINTKYKLEAKETYKSFDRITNADLKGNDIRFVYGADNDLSWVIRYSDHQGETPTSSAYFTINLNEITPFVRYDHSLFENDGWIVEGQIAAGFNLYKTTISHPSLETKSTSGVGFMLEPSIFTGLKNENLIFGLGLNLPFDTYKDNVEWIHRGSYYTYHYSITKTPVLYLIIRFPI</sequence>
<dbReference type="AlphaFoldDB" id="A0A382RD37"/>
<proteinExistence type="predicted"/>
<accession>A0A382RD37</accession>
<evidence type="ECO:0008006" key="2">
    <source>
        <dbReference type="Google" id="ProtNLM"/>
    </source>
</evidence>
<name>A0A382RD37_9ZZZZ</name>
<dbReference type="EMBL" id="UINC01120550">
    <property type="protein sequence ID" value="SVC95105.1"/>
    <property type="molecule type" value="Genomic_DNA"/>
</dbReference>
<gene>
    <name evidence="1" type="ORF">METZ01_LOCUS347959</name>
</gene>
<organism evidence="1">
    <name type="scientific">marine metagenome</name>
    <dbReference type="NCBI Taxonomy" id="408172"/>
    <lineage>
        <taxon>unclassified sequences</taxon>
        <taxon>metagenomes</taxon>
        <taxon>ecological metagenomes</taxon>
    </lineage>
</organism>
<protein>
    <recommendedName>
        <fullName evidence="2">Outer membrane protein beta-barrel domain-containing protein</fullName>
    </recommendedName>
</protein>
<reference evidence="1" key="1">
    <citation type="submission" date="2018-05" db="EMBL/GenBank/DDBJ databases">
        <authorList>
            <person name="Lanie J.A."/>
            <person name="Ng W.-L."/>
            <person name="Kazmierczak K.M."/>
            <person name="Andrzejewski T.M."/>
            <person name="Davidsen T.M."/>
            <person name="Wayne K.J."/>
            <person name="Tettelin H."/>
            <person name="Glass J.I."/>
            <person name="Rusch D."/>
            <person name="Podicherti R."/>
            <person name="Tsui H.-C.T."/>
            <person name="Winkler M.E."/>
        </authorList>
    </citation>
    <scope>NUCLEOTIDE SEQUENCE</scope>
</reference>
<evidence type="ECO:0000313" key="1">
    <source>
        <dbReference type="EMBL" id="SVC95105.1"/>
    </source>
</evidence>